<dbReference type="Pfam" id="PF13193">
    <property type="entry name" value="AMP-binding_C"/>
    <property type="match status" value="1"/>
</dbReference>
<dbReference type="CDD" id="cd05936">
    <property type="entry name" value="FC-FACS_FadD_like"/>
    <property type="match status" value="1"/>
</dbReference>
<dbReference type="InterPro" id="IPR050237">
    <property type="entry name" value="ATP-dep_AMP-bd_enzyme"/>
</dbReference>
<evidence type="ECO:0000259" key="2">
    <source>
        <dbReference type="Pfam" id="PF13193"/>
    </source>
</evidence>
<dbReference type="OrthoDB" id="9803968at2"/>
<dbReference type="InterPro" id="IPR025110">
    <property type="entry name" value="AMP-bd_C"/>
</dbReference>
<dbReference type="GO" id="GO:0016877">
    <property type="term" value="F:ligase activity, forming carbon-sulfur bonds"/>
    <property type="evidence" value="ECO:0007669"/>
    <property type="project" value="UniProtKB-ARBA"/>
</dbReference>
<dbReference type="InterPro" id="IPR045851">
    <property type="entry name" value="AMP-bd_C_sf"/>
</dbReference>
<keyword evidence="4" id="KW-1185">Reference proteome</keyword>
<feature type="domain" description="AMP-binding enzyme C-terminal" evidence="2">
    <location>
        <begin position="456"/>
        <end position="530"/>
    </location>
</feature>
<organism evidence="3 4">
    <name type="scientific">Rhodopila globiformis</name>
    <name type="common">Rhodopseudomonas globiformis</name>
    <dbReference type="NCBI Taxonomy" id="1071"/>
    <lineage>
        <taxon>Bacteria</taxon>
        <taxon>Pseudomonadati</taxon>
        <taxon>Pseudomonadota</taxon>
        <taxon>Alphaproteobacteria</taxon>
        <taxon>Acetobacterales</taxon>
        <taxon>Acetobacteraceae</taxon>
        <taxon>Rhodopila</taxon>
    </lineage>
</organism>
<dbReference type="PROSITE" id="PS00455">
    <property type="entry name" value="AMP_BINDING"/>
    <property type="match status" value="1"/>
</dbReference>
<comment type="caution">
    <text evidence="3">The sequence shown here is derived from an EMBL/GenBank/DDBJ whole genome shotgun (WGS) entry which is preliminary data.</text>
</comment>
<proteinExistence type="predicted"/>
<feature type="domain" description="AMP-dependent synthetase/ligase" evidence="1">
    <location>
        <begin position="19"/>
        <end position="405"/>
    </location>
</feature>
<dbReference type="AlphaFoldDB" id="A0A2S6N9G5"/>
<dbReference type="InterPro" id="IPR020845">
    <property type="entry name" value="AMP-binding_CS"/>
</dbReference>
<protein>
    <submittedName>
        <fullName evidence="3">Dicarboxylate--CoA ligase PimA</fullName>
    </submittedName>
</protein>
<evidence type="ECO:0000313" key="4">
    <source>
        <dbReference type="Proteomes" id="UP000239724"/>
    </source>
</evidence>
<sequence>MDALSHAPLEPMTVSAMLDNTAARFSDRPAMSFLGRRWTYGELADAVGRAAAGLQSLGVRPGDRVGLCLPNTPYYVIFYYAALKAGAVVVNYNPLYVARELHQQIVDSATTVMIVPDLAAICDKVLGLPPDSGLKRVVVCPFADALPATKRAAFTVFKRSLLAHPAWSEQVVSYRTLMAQGGPAAPVAADPSDLAVLQYTGGTTGLPKGAMLTHANLSINAQQTLHHMPSMRPGEERFMAILPFFHVFAMTSVLNASILAGGELILHPRFEIDAVMRSLRRDKPTIMHAVPTIYNAIAARAEQHRVTFPSLRLCVSGGAPLPAEIRERFQKLTGCRVIEGYGLTEASPVVASNPPDGEVRPGSVGIVVQGTQVEIRGIDDIRRILPPGERGEICVRGPQVMQGYLNREAETRAVFVDGGLRTGDAGYLDPDGYLYVTDRLKDLVICSGYNVYPRVIEDALYEHPAVAEAIVIGIPDDYRGQAPLAFVTLRPGEAADGETLRDFLRDRVSPIELPVRVEIRDSLPKTLIGKLSRKELIAEMTALYAKQTSQP</sequence>
<evidence type="ECO:0000259" key="1">
    <source>
        <dbReference type="Pfam" id="PF00501"/>
    </source>
</evidence>
<dbReference type="Pfam" id="PF00501">
    <property type="entry name" value="AMP-binding"/>
    <property type="match status" value="1"/>
</dbReference>
<dbReference type="InterPro" id="IPR042099">
    <property type="entry name" value="ANL_N_sf"/>
</dbReference>
<reference evidence="3 4" key="1">
    <citation type="journal article" date="2018" name="Arch. Microbiol.">
        <title>New insights into the metabolic potential of the phototrophic purple bacterium Rhodopila globiformis DSM 161(T) from its draft genome sequence and evidence for a vanadium-dependent nitrogenase.</title>
        <authorList>
            <person name="Imhoff J.F."/>
            <person name="Rahn T."/>
            <person name="Kunzel S."/>
            <person name="Neulinger S.C."/>
        </authorList>
    </citation>
    <scope>NUCLEOTIDE SEQUENCE [LARGE SCALE GENOMIC DNA]</scope>
    <source>
        <strain evidence="3 4">DSM 161</strain>
    </source>
</reference>
<dbReference type="PANTHER" id="PTHR43767">
    <property type="entry name" value="LONG-CHAIN-FATTY-ACID--COA LIGASE"/>
    <property type="match status" value="1"/>
</dbReference>
<dbReference type="PANTHER" id="PTHR43767:SF12">
    <property type="entry name" value="AMP-DEPENDENT SYNTHETASE AND LIGASE"/>
    <property type="match status" value="1"/>
</dbReference>
<dbReference type="SUPFAM" id="SSF56801">
    <property type="entry name" value="Acetyl-CoA synthetase-like"/>
    <property type="match status" value="1"/>
</dbReference>
<evidence type="ECO:0000313" key="3">
    <source>
        <dbReference type="EMBL" id="PPQ31250.1"/>
    </source>
</evidence>
<dbReference type="Gene3D" id="3.30.300.30">
    <property type="match status" value="1"/>
</dbReference>
<dbReference type="InterPro" id="IPR000873">
    <property type="entry name" value="AMP-dep_synth/lig_dom"/>
</dbReference>
<accession>A0A2S6N9G5</accession>
<dbReference type="Gene3D" id="3.40.50.12780">
    <property type="entry name" value="N-terminal domain of ligase-like"/>
    <property type="match status" value="1"/>
</dbReference>
<name>A0A2S6N9G5_RHOGL</name>
<gene>
    <name evidence="3" type="ORF">CCS01_17685</name>
</gene>
<dbReference type="EMBL" id="NHRY01000194">
    <property type="protein sequence ID" value="PPQ31250.1"/>
    <property type="molecule type" value="Genomic_DNA"/>
</dbReference>
<dbReference type="Proteomes" id="UP000239724">
    <property type="component" value="Unassembled WGS sequence"/>
</dbReference>
<keyword evidence="3" id="KW-0436">Ligase</keyword>
<dbReference type="RefSeq" id="WP_104520146.1">
    <property type="nucleotide sequence ID" value="NZ_NHRY01000194.1"/>
</dbReference>